<dbReference type="EMBL" id="WJXZ01000006">
    <property type="protein sequence ID" value="MRS61907.1"/>
    <property type="molecule type" value="Genomic_DNA"/>
</dbReference>
<gene>
    <name evidence="1" type="ORF">GJJ30_11465</name>
</gene>
<accession>A0A7K0EJB7</accession>
<dbReference type="OrthoDB" id="958112at2"/>
<comment type="caution">
    <text evidence="1">The sequence shown here is derived from an EMBL/GenBank/DDBJ whole genome shotgun (WGS) entry which is preliminary data.</text>
</comment>
<name>A0A7K0EJB7_9BACT</name>
<organism evidence="1 2">
    <name type="scientific">Larkinella terrae</name>
    <dbReference type="NCBI Taxonomy" id="2025311"/>
    <lineage>
        <taxon>Bacteria</taxon>
        <taxon>Pseudomonadati</taxon>
        <taxon>Bacteroidota</taxon>
        <taxon>Cytophagia</taxon>
        <taxon>Cytophagales</taxon>
        <taxon>Spirosomataceae</taxon>
        <taxon>Larkinella</taxon>
    </lineage>
</organism>
<sequence length="226" mass="24259">MKAKSIFSFFLAGLAFLVGVVMPLEVVQHLTSDPLNVAAPVMGLAYVNFANLDGQSFQAPNPGGLRKVLVALSKHIQGIWPTLEEAQTGEVTALPLMVGTNKFAEYQFPDGTAEVASDSNGDPGFQSHKHTIELMLAGFSKAIQGELKKHLNAGSVWIVEMNDGQFVVVGSSDNPIFLKKSFKGGKKGNDKRGFTLKGDQDGFMWDLLPIQASLVATLPIQPEATT</sequence>
<proteinExistence type="predicted"/>
<evidence type="ECO:0000313" key="1">
    <source>
        <dbReference type="EMBL" id="MRS61907.1"/>
    </source>
</evidence>
<reference evidence="1 2" key="1">
    <citation type="journal article" date="2018" name="Antonie Van Leeuwenhoek">
        <title>Larkinella terrae sp. nov., isolated from soil on Jeju Island, South Korea.</title>
        <authorList>
            <person name="Ten L.N."/>
            <person name="Jeon J."/>
            <person name="Park S.J."/>
            <person name="Park S."/>
            <person name="Lee S.Y."/>
            <person name="Kim M.K."/>
            <person name="Jung H.Y."/>
        </authorList>
    </citation>
    <scope>NUCLEOTIDE SEQUENCE [LARGE SCALE GENOMIC DNA]</scope>
    <source>
        <strain evidence="1 2">KCTC 52001</strain>
    </source>
</reference>
<protein>
    <submittedName>
        <fullName evidence="1">Uncharacterized protein</fullName>
    </submittedName>
</protein>
<dbReference type="RefSeq" id="WP_154175296.1">
    <property type="nucleotide sequence ID" value="NZ_WJXZ01000006.1"/>
</dbReference>
<evidence type="ECO:0000313" key="2">
    <source>
        <dbReference type="Proteomes" id="UP000441754"/>
    </source>
</evidence>
<dbReference type="Proteomes" id="UP000441754">
    <property type="component" value="Unassembled WGS sequence"/>
</dbReference>
<dbReference type="AlphaFoldDB" id="A0A7K0EJB7"/>
<keyword evidence="2" id="KW-1185">Reference proteome</keyword>